<organism evidence="2 3">
    <name type="scientific">Vibrio pomeroyi</name>
    <dbReference type="NCBI Taxonomy" id="198832"/>
    <lineage>
        <taxon>Bacteria</taxon>
        <taxon>Pseudomonadati</taxon>
        <taxon>Pseudomonadota</taxon>
        <taxon>Gammaproteobacteria</taxon>
        <taxon>Vibrionales</taxon>
        <taxon>Vibrionaceae</taxon>
        <taxon>Vibrio</taxon>
    </lineage>
</organism>
<evidence type="ECO:0000313" key="2">
    <source>
        <dbReference type="EMBL" id="MEZ8719613.1"/>
    </source>
</evidence>
<protein>
    <recommendedName>
        <fullName evidence="4">DUF304 domain-containing protein</fullName>
    </recommendedName>
</protein>
<reference evidence="2 3" key="1">
    <citation type="journal article" date="2024" name="ISME J.">
        <title>Tailless and filamentous prophages are predominant in marine Vibrio.</title>
        <authorList>
            <person name="Steensen K."/>
            <person name="Seneca J."/>
            <person name="Bartlau N."/>
            <person name="Yu X.A."/>
            <person name="Hussain F.A."/>
            <person name="Polz M.F."/>
        </authorList>
    </citation>
    <scope>NUCLEOTIDE SEQUENCE [LARGE SCALE GENOMIC DNA]</scope>
    <source>
        <strain evidence="2 3">10N.239.312.F12</strain>
    </source>
</reference>
<evidence type="ECO:0000256" key="1">
    <source>
        <dbReference type="SAM" id="Phobius"/>
    </source>
</evidence>
<feature type="transmembrane region" description="Helical" evidence="1">
    <location>
        <begin position="57"/>
        <end position="77"/>
    </location>
</feature>
<keyword evidence="1" id="KW-0812">Transmembrane</keyword>
<gene>
    <name evidence="2" type="ORF">AB6D66_00945</name>
</gene>
<evidence type="ECO:0008006" key="4">
    <source>
        <dbReference type="Google" id="ProtNLM"/>
    </source>
</evidence>
<keyword evidence="1" id="KW-1133">Transmembrane helix</keyword>
<dbReference type="EMBL" id="JBFSSG010000001">
    <property type="protein sequence ID" value="MEZ8719613.1"/>
    <property type="molecule type" value="Genomic_DNA"/>
</dbReference>
<feature type="transmembrane region" description="Helical" evidence="1">
    <location>
        <begin position="28"/>
        <end position="45"/>
    </location>
</feature>
<proteinExistence type="predicted"/>
<dbReference type="Proteomes" id="UP001570071">
    <property type="component" value="Unassembled WGS sequence"/>
</dbReference>
<evidence type="ECO:0000313" key="3">
    <source>
        <dbReference type="Proteomes" id="UP001570071"/>
    </source>
</evidence>
<sequence>MLVLPFQTISKTESQSITGFSVSGMPKSILFVFGFLGFVALSSAYHSNLYGYTMANWVFPMILLAVIPFGYRIRVGLSLDKKVLLRQYSLFGIVIREKVTLSERFKGFSLIPTGAVEKQFYWVVGCEENDISLHYCKLKAKEVPTLEHRLSCMLGY</sequence>
<keyword evidence="3" id="KW-1185">Reference proteome</keyword>
<name>A0ABV4MR48_9VIBR</name>
<keyword evidence="1" id="KW-0472">Membrane</keyword>
<accession>A0ABV4MR48</accession>
<comment type="caution">
    <text evidence="2">The sequence shown here is derived from an EMBL/GenBank/DDBJ whole genome shotgun (WGS) entry which is preliminary data.</text>
</comment>
<dbReference type="RefSeq" id="WP_269336820.1">
    <property type="nucleotide sequence ID" value="NZ_JBFSSG010000001.1"/>
</dbReference>